<dbReference type="InterPro" id="IPR036388">
    <property type="entry name" value="WH-like_DNA-bd_sf"/>
</dbReference>
<protein>
    <submittedName>
        <fullName evidence="4">Predicted DNA-binding transcriptional regulator YafY, contains an HTH and WYL domains</fullName>
    </submittedName>
</protein>
<keyword evidence="5" id="KW-1185">Reference proteome</keyword>
<keyword evidence="4" id="KW-0238">DNA-binding</keyword>
<dbReference type="InterPro" id="IPR051534">
    <property type="entry name" value="CBASS_pafABC_assoc_protein"/>
</dbReference>
<feature type="domain" description="WYL" evidence="2">
    <location>
        <begin position="148"/>
        <end position="214"/>
    </location>
</feature>
<name>A0A1H9M9N3_9GAMM</name>
<feature type="domain" description="WCX" evidence="3">
    <location>
        <begin position="246"/>
        <end position="321"/>
    </location>
</feature>
<evidence type="ECO:0000313" key="5">
    <source>
        <dbReference type="Proteomes" id="UP000199233"/>
    </source>
</evidence>
<dbReference type="PROSITE" id="PS52050">
    <property type="entry name" value="WYL"/>
    <property type="match status" value="1"/>
</dbReference>
<dbReference type="PANTHER" id="PTHR34580:SF3">
    <property type="entry name" value="PROTEIN PAFB"/>
    <property type="match status" value="1"/>
</dbReference>
<proteinExistence type="predicted"/>
<sequence length="350" mass="40193">MDQFDRIFQLHRLLASRRATGVSFDDLLETLRQHDHKQTPSTLKRTLRYMRERLQAPLVHDRERGGYRYDGEAAYELPGLWFTAQELAALLILQEVLERHPLGLLSEALTPFRAKLERLLERSDTGLPGWRSRLRLLRMAARPIGSQFTVVASALARRQRLRIDYHARSDDRMAPRIVSPQRLTLYRDNWYLDAWCHTREALRIFALDRIIAAEAVAQPAQDIPELQLDQSLATSYGIFSGEPTALAVLRFSARAARWIAAETWHPQQQDTPHEDGGLTRRLPYHRSEELIMDLLRHGADVEILEPPELRQALIARLRAALASYGPADAVDTQEERPSPERQAARLRSAI</sequence>
<gene>
    <name evidence="4" type="ORF">SAMN04488038_12015</name>
</gene>
<dbReference type="PANTHER" id="PTHR34580">
    <property type="match status" value="1"/>
</dbReference>
<dbReference type="STRING" id="489703.SAMN04488038_12015"/>
<evidence type="ECO:0000259" key="2">
    <source>
        <dbReference type="Pfam" id="PF13280"/>
    </source>
</evidence>
<dbReference type="Proteomes" id="UP000199233">
    <property type="component" value="Unassembled WGS sequence"/>
</dbReference>
<dbReference type="InterPro" id="IPR057727">
    <property type="entry name" value="WCX_dom"/>
</dbReference>
<dbReference type="RefSeq" id="WP_093289565.1">
    <property type="nucleotide sequence ID" value="NZ_FOFS01000020.1"/>
</dbReference>
<dbReference type="InterPro" id="IPR026881">
    <property type="entry name" value="WYL_dom"/>
</dbReference>
<reference evidence="4 5" key="1">
    <citation type="submission" date="2016-10" db="EMBL/GenBank/DDBJ databases">
        <authorList>
            <person name="de Groot N.N."/>
        </authorList>
    </citation>
    <scope>NUCLEOTIDE SEQUENCE [LARGE SCALE GENOMIC DNA]</scope>
    <source>
        <strain evidence="4 5">DSM 25927</strain>
    </source>
</reference>
<accession>A0A1H9M9N3</accession>
<dbReference type="EMBL" id="FOFS01000020">
    <property type="protein sequence ID" value="SER20291.1"/>
    <property type="molecule type" value="Genomic_DNA"/>
</dbReference>
<dbReference type="Pfam" id="PF25583">
    <property type="entry name" value="WCX"/>
    <property type="match status" value="1"/>
</dbReference>
<dbReference type="Gene3D" id="1.10.10.10">
    <property type="entry name" value="Winged helix-like DNA-binding domain superfamily/Winged helix DNA-binding domain"/>
    <property type="match status" value="1"/>
</dbReference>
<feature type="region of interest" description="Disordered" evidence="1">
    <location>
        <begin position="328"/>
        <end position="350"/>
    </location>
</feature>
<dbReference type="GO" id="GO:0003677">
    <property type="term" value="F:DNA binding"/>
    <property type="evidence" value="ECO:0007669"/>
    <property type="project" value="UniProtKB-KW"/>
</dbReference>
<organism evidence="4 5">
    <name type="scientific">Solimonas aquatica</name>
    <dbReference type="NCBI Taxonomy" id="489703"/>
    <lineage>
        <taxon>Bacteria</taxon>
        <taxon>Pseudomonadati</taxon>
        <taxon>Pseudomonadota</taxon>
        <taxon>Gammaproteobacteria</taxon>
        <taxon>Nevskiales</taxon>
        <taxon>Nevskiaceae</taxon>
        <taxon>Solimonas</taxon>
    </lineage>
</organism>
<evidence type="ECO:0000259" key="3">
    <source>
        <dbReference type="Pfam" id="PF25583"/>
    </source>
</evidence>
<dbReference type="AlphaFoldDB" id="A0A1H9M9N3"/>
<feature type="compositionally biased region" description="Basic and acidic residues" evidence="1">
    <location>
        <begin position="333"/>
        <end position="343"/>
    </location>
</feature>
<dbReference type="OrthoDB" id="9807255at2"/>
<evidence type="ECO:0000256" key="1">
    <source>
        <dbReference type="SAM" id="MobiDB-lite"/>
    </source>
</evidence>
<evidence type="ECO:0000313" key="4">
    <source>
        <dbReference type="EMBL" id="SER20291.1"/>
    </source>
</evidence>
<dbReference type="Pfam" id="PF13280">
    <property type="entry name" value="WYL"/>
    <property type="match status" value="1"/>
</dbReference>